<protein>
    <submittedName>
        <fullName evidence="3">17677_t:CDS:1</fullName>
    </submittedName>
</protein>
<dbReference type="PROSITE" id="PS01159">
    <property type="entry name" value="WW_DOMAIN_1"/>
    <property type="match status" value="1"/>
</dbReference>
<dbReference type="Proteomes" id="UP000789342">
    <property type="component" value="Unassembled WGS sequence"/>
</dbReference>
<dbReference type="CDD" id="cd00201">
    <property type="entry name" value="WW"/>
    <property type="match status" value="1"/>
</dbReference>
<feature type="non-terminal residue" evidence="3">
    <location>
        <position position="1"/>
    </location>
</feature>
<name>A0A9N9NZA9_9GLOM</name>
<keyword evidence="4" id="KW-1185">Reference proteome</keyword>
<feature type="region of interest" description="Disordered" evidence="1">
    <location>
        <begin position="1"/>
        <end position="51"/>
    </location>
</feature>
<dbReference type="Gene3D" id="2.20.70.10">
    <property type="match status" value="1"/>
</dbReference>
<evidence type="ECO:0000313" key="4">
    <source>
        <dbReference type="Proteomes" id="UP000789342"/>
    </source>
</evidence>
<evidence type="ECO:0000259" key="2">
    <source>
        <dbReference type="PROSITE" id="PS50020"/>
    </source>
</evidence>
<evidence type="ECO:0000256" key="1">
    <source>
        <dbReference type="SAM" id="MobiDB-lite"/>
    </source>
</evidence>
<feature type="region of interest" description="Disordered" evidence="1">
    <location>
        <begin position="85"/>
        <end position="114"/>
    </location>
</feature>
<accession>A0A9N9NZA9</accession>
<feature type="compositionally biased region" description="Polar residues" evidence="1">
    <location>
        <begin position="24"/>
        <end position="35"/>
    </location>
</feature>
<evidence type="ECO:0000313" key="3">
    <source>
        <dbReference type="EMBL" id="CAG8787595.1"/>
    </source>
</evidence>
<dbReference type="SUPFAM" id="SSF51045">
    <property type="entry name" value="WW domain"/>
    <property type="match status" value="1"/>
</dbReference>
<dbReference type="Pfam" id="PF00397">
    <property type="entry name" value="WW"/>
    <property type="match status" value="1"/>
</dbReference>
<sequence length="114" mass="12431">PHPASCPVKMERPPLSPTRDPEQSHSGSTSFTQSRPLIGSPHPVPQLHMAPTFRPLLPSGWTEHQAPNGMFYYYNAATGQSSWERPVMVPPPPPLGPPPMGIGIPPLHPFQQTS</sequence>
<organism evidence="3 4">
    <name type="scientific">Acaulospora morrowiae</name>
    <dbReference type="NCBI Taxonomy" id="94023"/>
    <lineage>
        <taxon>Eukaryota</taxon>
        <taxon>Fungi</taxon>
        <taxon>Fungi incertae sedis</taxon>
        <taxon>Mucoromycota</taxon>
        <taxon>Glomeromycotina</taxon>
        <taxon>Glomeromycetes</taxon>
        <taxon>Diversisporales</taxon>
        <taxon>Acaulosporaceae</taxon>
        <taxon>Acaulospora</taxon>
    </lineage>
</organism>
<reference evidence="3" key="1">
    <citation type="submission" date="2021-06" db="EMBL/GenBank/DDBJ databases">
        <authorList>
            <person name="Kallberg Y."/>
            <person name="Tangrot J."/>
            <person name="Rosling A."/>
        </authorList>
    </citation>
    <scope>NUCLEOTIDE SEQUENCE</scope>
    <source>
        <strain evidence="3">CL551</strain>
    </source>
</reference>
<dbReference type="SMART" id="SM00456">
    <property type="entry name" value="WW"/>
    <property type="match status" value="1"/>
</dbReference>
<dbReference type="InterPro" id="IPR036020">
    <property type="entry name" value="WW_dom_sf"/>
</dbReference>
<dbReference type="AlphaFoldDB" id="A0A9N9NZA9"/>
<dbReference type="EMBL" id="CAJVPV010058175">
    <property type="protein sequence ID" value="CAG8787595.1"/>
    <property type="molecule type" value="Genomic_DNA"/>
</dbReference>
<feature type="compositionally biased region" description="Pro residues" evidence="1">
    <location>
        <begin position="88"/>
        <end position="100"/>
    </location>
</feature>
<feature type="domain" description="WW" evidence="2">
    <location>
        <begin position="55"/>
        <end position="88"/>
    </location>
</feature>
<dbReference type="InterPro" id="IPR001202">
    <property type="entry name" value="WW_dom"/>
</dbReference>
<dbReference type="OrthoDB" id="410044at2759"/>
<feature type="non-terminal residue" evidence="3">
    <location>
        <position position="114"/>
    </location>
</feature>
<comment type="caution">
    <text evidence="3">The sequence shown here is derived from an EMBL/GenBank/DDBJ whole genome shotgun (WGS) entry which is preliminary data.</text>
</comment>
<dbReference type="PROSITE" id="PS50020">
    <property type="entry name" value="WW_DOMAIN_2"/>
    <property type="match status" value="1"/>
</dbReference>
<proteinExistence type="predicted"/>
<gene>
    <name evidence="3" type="ORF">AMORRO_LOCUS17862</name>
</gene>